<dbReference type="InterPro" id="IPR029026">
    <property type="entry name" value="tRNA_m1G_MTases_N"/>
</dbReference>
<dbReference type="InterPro" id="IPR029028">
    <property type="entry name" value="Alpha/beta_knot_MTases"/>
</dbReference>
<dbReference type="PIRSF" id="PIRSF004505">
    <property type="entry name" value="MT_bac"/>
    <property type="match status" value="1"/>
</dbReference>
<keyword evidence="5" id="KW-0963">Cytoplasm</keyword>
<comment type="function">
    <text evidence="5">Specifically methylates the pseudouridine at position 1915 (m3Psi1915) in 23S rRNA.</text>
</comment>
<comment type="subcellular location">
    <subcellularLocation>
        <location evidence="5">Cytoplasm</location>
    </subcellularLocation>
</comment>
<dbReference type="GO" id="GO:0070038">
    <property type="term" value="F:rRNA (pseudouridine-N3-)-methyltransferase activity"/>
    <property type="evidence" value="ECO:0007669"/>
    <property type="project" value="UniProtKB-UniRule"/>
</dbReference>
<dbReference type="EC" id="2.1.1.177" evidence="5"/>
<comment type="catalytic activity">
    <reaction evidence="5">
        <text>pseudouridine(1915) in 23S rRNA + S-adenosyl-L-methionine = N(3)-methylpseudouridine(1915) in 23S rRNA + S-adenosyl-L-homocysteine + H(+)</text>
        <dbReference type="Rhea" id="RHEA:42752"/>
        <dbReference type="Rhea" id="RHEA-COMP:10221"/>
        <dbReference type="Rhea" id="RHEA-COMP:10222"/>
        <dbReference type="ChEBI" id="CHEBI:15378"/>
        <dbReference type="ChEBI" id="CHEBI:57856"/>
        <dbReference type="ChEBI" id="CHEBI:59789"/>
        <dbReference type="ChEBI" id="CHEBI:65314"/>
        <dbReference type="ChEBI" id="CHEBI:74486"/>
        <dbReference type="EC" id="2.1.1.177"/>
    </reaction>
</comment>
<evidence type="ECO:0000256" key="4">
    <source>
        <dbReference type="ARBA" id="ARBA00038303"/>
    </source>
</evidence>
<dbReference type="Pfam" id="PF02590">
    <property type="entry name" value="SPOUT_MTase"/>
    <property type="match status" value="1"/>
</dbReference>
<dbReference type="HAMAP" id="MF_00658">
    <property type="entry name" value="23SrRNA_methyltr_H"/>
    <property type="match status" value="1"/>
</dbReference>
<keyword evidence="5" id="KW-0698">rRNA processing</keyword>
<dbReference type="Proteomes" id="UP000033067">
    <property type="component" value="Chromosome"/>
</dbReference>
<evidence type="ECO:0000256" key="5">
    <source>
        <dbReference type="HAMAP-Rule" id="MF_00658"/>
    </source>
</evidence>
<evidence type="ECO:0000256" key="3">
    <source>
        <dbReference type="ARBA" id="ARBA00022691"/>
    </source>
</evidence>
<feature type="binding site" evidence="5">
    <location>
        <begin position="123"/>
        <end position="128"/>
    </location>
    <ligand>
        <name>S-adenosyl-L-methionine</name>
        <dbReference type="ChEBI" id="CHEBI:59789"/>
    </ligand>
</feature>
<sequence length="156" mass="17345">MKARLIATGERAPSWVAEGFAEYRKRLSHWLPLELVEVEPGLRGKGRDPQRAIEDEGRRVLAALPKNAHVVALDVPGKAWSSEQLAQRMEHWRQQGRDLAFLVGGPEGHAPEVLAAASESWSLGPLTLPHMLVRLVVAEQLYRAAAMLANHPYHRA</sequence>
<feature type="binding site" evidence="5">
    <location>
        <position position="104"/>
    </location>
    <ligand>
        <name>S-adenosyl-L-methionine</name>
        <dbReference type="ChEBI" id="CHEBI:59789"/>
    </ligand>
</feature>
<name>A0A0E3Z5M4_9GAMM</name>
<gene>
    <name evidence="5" type="primary">rlmH</name>
    <name evidence="6" type="ORF">WQ53_03295</name>
</gene>
<dbReference type="NCBIfam" id="TIGR00246">
    <property type="entry name" value="tRNA_RlmH_YbeA"/>
    <property type="match status" value="1"/>
</dbReference>
<dbReference type="InterPro" id="IPR003742">
    <property type="entry name" value="RlmH-like"/>
</dbReference>
<dbReference type="EMBL" id="CP011144">
    <property type="protein sequence ID" value="AKC88158.1"/>
    <property type="molecule type" value="Genomic_DNA"/>
</dbReference>
<proteinExistence type="inferred from homology"/>
<dbReference type="GO" id="GO:0005737">
    <property type="term" value="C:cytoplasm"/>
    <property type="evidence" value="ECO:0007669"/>
    <property type="project" value="UniProtKB-SubCell"/>
</dbReference>
<keyword evidence="7" id="KW-1185">Reference proteome</keyword>
<dbReference type="KEGG" id="psuw:WQ53_03295"/>
<keyword evidence="2 5" id="KW-0808">Transferase</keyword>
<evidence type="ECO:0000256" key="2">
    <source>
        <dbReference type="ARBA" id="ARBA00022679"/>
    </source>
</evidence>
<comment type="subunit">
    <text evidence="5">Homodimer.</text>
</comment>
<dbReference type="CDD" id="cd18081">
    <property type="entry name" value="RlmH-like"/>
    <property type="match status" value="1"/>
</dbReference>
<dbReference type="RefSeq" id="WP_052633903.1">
    <property type="nucleotide sequence ID" value="NZ_CP011144.1"/>
</dbReference>
<protein>
    <recommendedName>
        <fullName evidence="5">Ribosomal RNA large subunit methyltransferase H</fullName>
        <ecNumber evidence="5">2.1.1.177</ecNumber>
    </recommendedName>
    <alternativeName>
        <fullName evidence="5">23S rRNA (pseudouridine1915-N3)-methyltransferase</fullName>
    </alternativeName>
    <alternativeName>
        <fullName evidence="5">23S rRNA m3Psi1915 methyltransferase</fullName>
    </alternativeName>
    <alternativeName>
        <fullName evidence="5">rRNA (pseudouridine-N3-)-methyltransferase RlmH</fullName>
    </alternativeName>
</protein>
<dbReference type="NCBIfam" id="NF000986">
    <property type="entry name" value="PRK00103.1-4"/>
    <property type="match status" value="1"/>
</dbReference>
<dbReference type="PATRIC" id="fig|314722.6.peg.690"/>
<dbReference type="AlphaFoldDB" id="A0A0E3Z5M4"/>
<feature type="binding site" evidence="5">
    <location>
        <position position="73"/>
    </location>
    <ligand>
        <name>S-adenosyl-L-methionine</name>
        <dbReference type="ChEBI" id="CHEBI:59789"/>
    </ligand>
</feature>
<comment type="similarity">
    <text evidence="4 5">Belongs to the RNA methyltransferase RlmH family.</text>
</comment>
<dbReference type="SUPFAM" id="SSF75217">
    <property type="entry name" value="alpha/beta knot"/>
    <property type="match status" value="1"/>
</dbReference>
<dbReference type="OrthoDB" id="9806643at2"/>
<dbReference type="PANTHER" id="PTHR33603:SF1">
    <property type="entry name" value="RIBOSOMAL RNA LARGE SUBUNIT METHYLTRANSFERASE H"/>
    <property type="match status" value="1"/>
</dbReference>
<organism evidence="6 7">
    <name type="scientific">Pseudoxanthomonas suwonensis</name>
    <dbReference type="NCBI Taxonomy" id="314722"/>
    <lineage>
        <taxon>Bacteria</taxon>
        <taxon>Pseudomonadati</taxon>
        <taxon>Pseudomonadota</taxon>
        <taxon>Gammaproteobacteria</taxon>
        <taxon>Lysobacterales</taxon>
        <taxon>Lysobacteraceae</taxon>
        <taxon>Pseudoxanthomonas</taxon>
    </lineage>
</organism>
<reference evidence="6 7" key="1">
    <citation type="journal article" date="2015" name="Genome Announc.">
        <title>Complete Genome Sequence of Pseudoxanthomonas suwonensis Strain J1, a Cellulose-Degrading Bacterium Isolated from Leaf- and Wood-Enriched Soil.</title>
        <authorList>
            <person name="Hou L."/>
            <person name="Jiang J."/>
            <person name="Xu Z."/>
            <person name="Zhou Y."/>
            <person name="Leung F.C."/>
        </authorList>
    </citation>
    <scope>NUCLEOTIDE SEQUENCE [LARGE SCALE GENOMIC DNA]</scope>
    <source>
        <strain evidence="6 7">J1</strain>
    </source>
</reference>
<dbReference type="Gene3D" id="3.40.1280.10">
    <property type="match status" value="1"/>
</dbReference>
<keyword evidence="1 5" id="KW-0489">Methyltransferase</keyword>
<dbReference type="eggNOG" id="COG1576">
    <property type="taxonomic scope" value="Bacteria"/>
</dbReference>
<dbReference type="PANTHER" id="PTHR33603">
    <property type="entry name" value="METHYLTRANSFERASE"/>
    <property type="match status" value="1"/>
</dbReference>
<accession>A0A0E3Z5M4</accession>
<evidence type="ECO:0000313" key="6">
    <source>
        <dbReference type="EMBL" id="AKC88158.1"/>
    </source>
</evidence>
<keyword evidence="3 5" id="KW-0949">S-adenosyl-L-methionine</keyword>
<evidence type="ECO:0000256" key="1">
    <source>
        <dbReference type="ARBA" id="ARBA00022603"/>
    </source>
</evidence>
<evidence type="ECO:0000313" key="7">
    <source>
        <dbReference type="Proteomes" id="UP000033067"/>
    </source>
</evidence>